<evidence type="ECO:0000313" key="4">
    <source>
        <dbReference type="WBParaSite" id="TREG1_111850.1"/>
    </source>
</evidence>
<feature type="region of interest" description="Disordered" evidence="1">
    <location>
        <begin position="232"/>
        <end position="270"/>
    </location>
</feature>
<dbReference type="PANTHER" id="PTHR37984">
    <property type="entry name" value="PROTEIN CBG26694"/>
    <property type="match status" value="1"/>
</dbReference>
<dbReference type="SUPFAM" id="SSF53098">
    <property type="entry name" value="Ribonuclease H-like"/>
    <property type="match status" value="1"/>
</dbReference>
<evidence type="ECO:0000256" key="1">
    <source>
        <dbReference type="SAM" id="MobiDB-lite"/>
    </source>
</evidence>
<organism evidence="3 4">
    <name type="scientific">Trichobilharzia regenti</name>
    <name type="common">Nasal bird schistosome</name>
    <dbReference type="NCBI Taxonomy" id="157069"/>
    <lineage>
        <taxon>Eukaryota</taxon>
        <taxon>Metazoa</taxon>
        <taxon>Spiralia</taxon>
        <taxon>Lophotrochozoa</taxon>
        <taxon>Platyhelminthes</taxon>
        <taxon>Trematoda</taxon>
        <taxon>Digenea</taxon>
        <taxon>Strigeidida</taxon>
        <taxon>Schistosomatoidea</taxon>
        <taxon>Schistosomatidae</taxon>
        <taxon>Trichobilharzia</taxon>
    </lineage>
</organism>
<evidence type="ECO:0000313" key="3">
    <source>
        <dbReference type="Proteomes" id="UP000050795"/>
    </source>
</evidence>
<keyword evidence="3" id="KW-1185">Reference proteome</keyword>
<dbReference type="InterPro" id="IPR036397">
    <property type="entry name" value="RNaseH_sf"/>
</dbReference>
<reference evidence="3" key="1">
    <citation type="submission" date="2022-06" db="EMBL/GenBank/DDBJ databases">
        <authorList>
            <person name="Berger JAMES D."/>
            <person name="Berger JAMES D."/>
        </authorList>
    </citation>
    <scope>NUCLEOTIDE SEQUENCE [LARGE SCALE GENOMIC DNA]</scope>
</reference>
<dbReference type="InterPro" id="IPR012337">
    <property type="entry name" value="RNaseH-like_sf"/>
</dbReference>
<dbReference type="InterPro" id="IPR050951">
    <property type="entry name" value="Retrovirus_Pol_polyprotein"/>
</dbReference>
<sequence>MSISLDDLPVTAVEVARHTLRDPVLQQVSKFIRCGWPPHVHSNVLKQFYQRRKSLSIVNGCIMFADRVVVPANLRDHVLRQLHISHPGVGRMKAIARSYVYWPNIDDHIEDLVRKCSKCAQASKCPRKTELCSWPRPDKPWSRVHVDFAGPFNSMHFLICVDAFSKWPEIFPMHSATSIATVSLLRQLLLNVSSTPLSVLMQKRRGREQQKKILDKFLLHYRTNEKGQLCGRHTDHALSSTTQRSTRQRRAPKPFQIDPKSKSYTLYGGR</sequence>
<feature type="domain" description="Integrase zinc-binding" evidence="2">
    <location>
        <begin position="70"/>
        <end position="123"/>
    </location>
</feature>
<protein>
    <recommendedName>
        <fullName evidence="2">Integrase zinc-binding domain-containing protein</fullName>
    </recommendedName>
</protein>
<dbReference type="FunFam" id="1.10.340.70:FF:000003">
    <property type="entry name" value="Protein CBG25708"/>
    <property type="match status" value="1"/>
</dbReference>
<dbReference type="Pfam" id="PF17921">
    <property type="entry name" value="Integrase_H2C2"/>
    <property type="match status" value="1"/>
</dbReference>
<dbReference type="Gene3D" id="3.30.420.10">
    <property type="entry name" value="Ribonuclease H-like superfamily/Ribonuclease H"/>
    <property type="match status" value="1"/>
</dbReference>
<dbReference type="AlphaFoldDB" id="A0AA85IPR0"/>
<dbReference type="Gene3D" id="1.10.340.70">
    <property type="match status" value="1"/>
</dbReference>
<reference evidence="4" key="2">
    <citation type="submission" date="2023-11" db="UniProtKB">
        <authorList>
            <consortium name="WormBaseParasite"/>
        </authorList>
    </citation>
    <scope>IDENTIFICATION</scope>
</reference>
<evidence type="ECO:0000259" key="2">
    <source>
        <dbReference type="Pfam" id="PF17921"/>
    </source>
</evidence>
<dbReference type="WBParaSite" id="TREG1_111850.1">
    <property type="protein sequence ID" value="TREG1_111850.1"/>
    <property type="gene ID" value="TREG1_111850"/>
</dbReference>
<name>A0AA85IPR0_TRIRE</name>
<dbReference type="InterPro" id="IPR041588">
    <property type="entry name" value="Integrase_H2C2"/>
</dbReference>
<accession>A0AA85IPR0</accession>
<dbReference type="Proteomes" id="UP000050795">
    <property type="component" value="Unassembled WGS sequence"/>
</dbReference>
<dbReference type="PANTHER" id="PTHR37984:SF5">
    <property type="entry name" value="PROTEIN NYNRIN-LIKE"/>
    <property type="match status" value="1"/>
</dbReference>
<dbReference type="GO" id="GO:0003676">
    <property type="term" value="F:nucleic acid binding"/>
    <property type="evidence" value="ECO:0007669"/>
    <property type="project" value="InterPro"/>
</dbReference>
<proteinExistence type="predicted"/>